<dbReference type="CDD" id="cd03768">
    <property type="entry name" value="SR_ResInv"/>
    <property type="match status" value="1"/>
</dbReference>
<dbReference type="PANTHER" id="PTHR30461">
    <property type="entry name" value="DNA-INVERTASE FROM LAMBDOID PROPHAGE"/>
    <property type="match status" value="1"/>
</dbReference>
<organism evidence="8 9">
    <name type="scientific">Fusobacterium necrogenes</name>
    <dbReference type="NCBI Taxonomy" id="858"/>
    <lineage>
        <taxon>Bacteria</taxon>
        <taxon>Fusobacteriati</taxon>
        <taxon>Fusobacteriota</taxon>
        <taxon>Fusobacteriia</taxon>
        <taxon>Fusobacteriales</taxon>
        <taxon>Fusobacteriaceae</taxon>
        <taxon>Fusobacterium</taxon>
    </lineage>
</organism>
<dbReference type="InterPro" id="IPR050639">
    <property type="entry name" value="SSR_resolvase"/>
</dbReference>
<dbReference type="EMBL" id="UGGU01000001">
    <property type="protein sequence ID" value="STO26825.1"/>
    <property type="molecule type" value="Genomic_DNA"/>
</dbReference>
<proteinExistence type="inferred from homology"/>
<evidence type="ECO:0000313" key="9">
    <source>
        <dbReference type="Proteomes" id="UP000255328"/>
    </source>
</evidence>
<reference evidence="8 9" key="1">
    <citation type="submission" date="2018-06" db="EMBL/GenBank/DDBJ databases">
        <authorList>
            <consortium name="Pathogen Informatics"/>
            <person name="Doyle S."/>
        </authorList>
    </citation>
    <scope>NUCLEOTIDE SEQUENCE [LARGE SCALE GENOMIC DNA]</scope>
    <source>
        <strain evidence="8 9">NCTC10723</strain>
    </source>
</reference>
<dbReference type="Proteomes" id="UP000255328">
    <property type="component" value="Unassembled WGS sequence"/>
</dbReference>
<keyword evidence="3" id="KW-0238">DNA-binding</keyword>
<dbReference type="PROSITE" id="PS00397">
    <property type="entry name" value="RECOMBINASES_1"/>
    <property type="match status" value="1"/>
</dbReference>
<keyword evidence="4" id="KW-0233">DNA recombination</keyword>
<dbReference type="OrthoDB" id="81716at2"/>
<feature type="domain" description="Resolvase/invertase-type recombinase catalytic" evidence="7">
    <location>
        <begin position="4"/>
        <end position="147"/>
    </location>
</feature>
<evidence type="ECO:0000259" key="7">
    <source>
        <dbReference type="PROSITE" id="PS51736"/>
    </source>
</evidence>
<evidence type="ECO:0000256" key="2">
    <source>
        <dbReference type="ARBA" id="ARBA00022908"/>
    </source>
</evidence>
<evidence type="ECO:0000256" key="5">
    <source>
        <dbReference type="PIRSR" id="PIRSR606118-50"/>
    </source>
</evidence>
<dbReference type="PROSITE" id="PS00398">
    <property type="entry name" value="RECOMBINASES_2"/>
    <property type="match status" value="1"/>
</dbReference>
<accession>A0A377GNS1</accession>
<keyword evidence="9" id="KW-1185">Reference proteome</keyword>
<dbReference type="RefSeq" id="WP_115268132.1">
    <property type="nucleotide sequence ID" value="NZ_UGGU01000001.1"/>
</dbReference>
<protein>
    <submittedName>
        <fullName evidence="8">Transposon Tn552 DNA-invertase bin3</fullName>
    </submittedName>
</protein>
<evidence type="ECO:0000256" key="3">
    <source>
        <dbReference type="ARBA" id="ARBA00023125"/>
    </source>
</evidence>
<dbReference type="GO" id="GO:0015074">
    <property type="term" value="P:DNA integration"/>
    <property type="evidence" value="ECO:0007669"/>
    <property type="project" value="UniProtKB-KW"/>
</dbReference>
<feature type="active site" description="O-(5'-phospho-DNA)-serine intermediate" evidence="5 6">
    <location>
        <position position="12"/>
    </location>
</feature>
<dbReference type="InterPro" id="IPR006119">
    <property type="entry name" value="Resolv_N"/>
</dbReference>
<evidence type="ECO:0000313" key="8">
    <source>
        <dbReference type="EMBL" id="STO26825.1"/>
    </source>
</evidence>
<dbReference type="InterPro" id="IPR006118">
    <property type="entry name" value="Recombinase_CS"/>
</dbReference>
<comment type="similarity">
    <text evidence="1">Belongs to the site-specific recombinase resolvase family.</text>
</comment>
<evidence type="ECO:0000256" key="6">
    <source>
        <dbReference type="PROSITE-ProRule" id="PRU10137"/>
    </source>
</evidence>
<dbReference type="InterPro" id="IPR036162">
    <property type="entry name" value="Resolvase-like_N_sf"/>
</dbReference>
<dbReference type="PROSITE" id="PS51736">
    <property type="entry name" value="RECOMBINASES_3"/>
    <property type="match status" value="1"/>
</dbReference>
<evidence type="ECO:0000256" key="4">
    <source>
        <dbReference type="ARBA" id="ARBA00023172"/>
    </source>
</evidence>
<dbReference type="PANTHER" id="PTHR30461:SF26">
    <property type="entry name" value="RESOLVASE HOMOLOG YNEB"/>
    <property type="match status" value="1"/>
</dbReference>
<sequence>MKSRKLGYARVSTKEQVLDRQLKLLREAGVSEENIYIDKITGRTLERPKWKELLADLIVGDILIVTELDRLGRNKKDILNTFRLLEAKGVYIEILNMPLLNTNNENEFVKEILQPTALNLLAYFAEKEVEVKKERQAGAYDALPVDEKGRKISVKKNKVIGRPNKQENLTAEQKRYIDAWIAGNIKTKDCIKATGIGKTTLFNIKKSMKNN</sequence>
<dbReference type="Pfam" id="PF00239">
    <property type="entry name" value="Resolvase"/>
    <property type="match status" value="1"/>
</dbReference>
<dbReference type="AlphaFoldDB" id="A0A377GNS1"/>
<keyword evidence="2" id="KW-0229">DNA integration</keyword>
<dbReference type="SUPFAM" id="SSF53041">
    <property type="entry name" value="Resolvase-like"/>
    <property type="match status" value="1"/>
</dbReference>
<dbReference type="GO" id="GO:0003677">
    <property type="term" value="F:DNA binding"/>
    <property type="evidence" value="ECO:0007669"/>
    <property type="project" value="UniProtKB-KW"/>
</dbReference>
<dbReference type="GO" id="GO:0000150">
    <property type="term" value="F:DNA strand exchange activity"/>
    <property type="evidence" value="ECO:0007669"/>
    <property type="project" value="InterPro"/>
</dbReference>
<gene>
    <name evidence="8" type="primary">bin3_1</name>
    <name evidence="8" type="ORF">NCTC10723_00004</name>
</gene>
<dbReference type="Gene3D" id="3.40.50.1390">
    <property type="entry name" value="Resolvase, N-terminal catalytic domain"/>
    <property type="match status" value="1"/>
</dbReference>
<name>A0A377GNS1_9FUSO</name>
<evidence type="ECO:0000256" key="1">
    <source>
        <dbReference type="ARBA" id="ARBA00009913"/>
    </source>
</evidence>
<dbReference type="SMART" id="SM00857">
    <property type="entry name" value="Resolvase"/>
    <property type="match status" value="1"/>
</dbReference>